<gene>
    <name evidence="2" type="ORF">AMON00008_LOCUS57959</name>
</gene>
<dbReference type="EMBL" id="HBNR01081076">
    <property type="protein sequence ID" value="CAE4658157.1"/>
    <property type="molecule type" value="Transcribed_RNA"/>
</dbReference>
<feature type="transmembrane region" description="Helical" evidence="1">
    <location>
        <begin position="154"/>
        <end position="171"/>
    </location>
</feature>
<reference evidence="2" key="1">
    <citation type="submission" date="2021-01" db="EMBL/GenBank/DDBJ databases">
        <authorList>
            <person name="Corre E."/>
            <person name="Pelletier E."/>
            <person name="Niang G."/>
            <person name="Scheremetjew M."/>
            <person name="Finn R."/>
            <person name="Kale V."/>
            <person name="Holt S."/>
            <person name="Cochrane G."/>
            <person name="Meng A."/>
            <person name="Brown T."/>
            <person name="Cohen L."/>
        </authorList>
    </citation>
    <scope>NUCLEOTIDE SEQUENCE</scope>
    <source>
        <strain evidence="2">CCMP3105</strain>
    </source>
</reference>
<dbReference type="AlphaFoldDB" id="A0A7S4W7A7"/>
<keyword evidence="1" id="KW-0812">Transmembrane</keyword>
<evidence type="ECO:0000313" key="2">
    <source>
        <dbReference type="EMBL" id="CAE4658157.1"/>
    </source>
</evidence>
<proteinExistence type="predicted"/>
<organism evidence="2">
    <name type="scientific">Alexandrium monilatum</name>
    <dbReference type="NCBI Taxonomy" id="311494"/>
    <lineage>
        <taxon>Eukaryota</taxon>
        <taxon>Sar</taxon>
        <taxon>Alveolata</taxon>
        <taxon>Dinophyceae</taxon>
        <taxon>Gonyaulacales</taxon>
        <taxon>Pyrocystaceae</taxon>
        <taxon>Alexandrium</taxon>
    </lineage>
</organism>
<sequence>MFARRRLAGLLRPGPCRGPDAGPRAGFIGSGSLQNCLSLRRSSGGAGGSSLARTKEAQLAARRRIQAEQLLRHQPVAPFREAKQGTAGSAKLMVLLLRPTSPSLLRLAAGLVLSSAGVVGAHWVLYPSDPFFVLSGSFGAFVYVAAVGTSHSPLWYAGALPLLVLLALPNWPAYMRSLEGGAQGQQFVRRQHAVSLA</sequence>
<evidence type="ECO:0000256" key="1">
    <source>
        <dbReference type="SAM" id="Phobius"/>
    </source>
</evidence>
<name>A0A7S4W7A7_9DINO</name>
<keyword evidence="1" id="KW-1133">Transmembrane helix</keyword>
<feature type="transmembrane region" description="Helical" evidence="1">
    <location>
        <begin position="104"/>
        <end position="125"/>
    </location>
</feature>
<feature type="transmembrane region" description="Helical" evidence="1">
    <location>
        <begin position="131"/>
        <end position="147"/>
    </location>
</feature>
<keyword evidence="1" id="KW-0472">Membrane</keyword>
<accession>A0A7S4W7A7</accession>
<protein>
    <submittedName>
        <fullName evidence="2">Uncharacterized protein</fullName>
    </submittedName>
</protein>